<comment type="caution">
    <text evidence="14">The sequence shown here is derived from an EMBL/GenBank/DDBJ whole genome shotgun (WGS) entry which is preliminary data.</text>
</comment>
<dbReference type="InterPro" id="IPR003661">
    <property type="entry name" value="HisK_dim/P_dom"/>
</dbReference>
<evidence type="ECO:0000256" key="5">
    <source>
        <dbReference type="ARBA" id="ARBA00022553"/>
    </source>
</evidence>
<feature type="domain" description="Histidine kinase" evidence="12">
    <location>
        <begin position="218"/>
        <end position="421"/>
    </location>
</feature>
<feature type="domain" description="HAMP" evidence="13">
    <location>
        <begin position="158"/>
        <end position="210"/>
    </location>
</feature>
<reference evidence="14" key="1">
    <citation type="submission" date="2020-09" db="EMBL/GenBank/DDBJ databases">
        <title>A novel bacterium of genus Mangrovicoccus, isolated from South China Sea.</title>
        <authorList>
            <person name="Huang H."/>
            <person name="Mo K."/>
            <person name="Hu Y."/>
        </authorList>
    </citation>
    <scope>NUCLEOTIDE SEQUENCE</scope>
    <source>
        <strain evidence="14">HB182678</strain>
    </source>
</reference>
<dbReference type="Pfam" id="PF00672">
    <property type="entry name" value="HAMP"/>
    <property type="match status" value="1"/>
</dbReference>
<evidence type="ECO:0000256" key="10">
    <source>
        <dbReference type="SAM" id="MobiDB-lite"/>
    </source>
</evidence>
<sequence>MTSLGARIAALMIVAILAVTGLATLAASRALTPPPPQSRIEPIARQMQILARLAEADPAALAAAGARIGPRPAAGSPDPRATHMLARALEHTGPARRVQVSRGPDLPAMTASVALAPGAWLVLDMPDMRPPDDGPVILAIWLAVILAGSAVISLYAAQRLVRPLRLLETAAGRIGADATLAPVPETGPAEVRATARALNRLSERLRAAMESRMRLVAAAGHDLRTPMTRMRLRAEFVEDETDRAKWLADLEELDRIADSAIRLVREEVGGGGAEPVRLDHLLAEIVTGLAEAGHPVSADPLPPLSVRAGPLALKRALSNLVLNAATHGGGAHVSLAERHGSDGARAVVTIRDDGPGLPEEMMDRVFEPFFRVDPARRKTLPGAGLGLAIAREILERFGGRIEIANLLPRGLLQSVTLPLAGPDTPPQDRKAPAEEI</sequence>
<dbReference type="EMBL" id="JACVXA010000115">
    <property type="protein sequence ID" value="MBE3640632.1"/>
    <property type="molecule type" value="Genomic_DNA"/>
</dbReference>
<keyword evidence="11" id="KW-0472">Membrane</keyword>
<evidence type="ECO:0000256" key="1">
    <source>
        <dbReference type="ARBA" id="ARBA00000085"/>
    </source>
</evidence>
<dbReference type="InterPro" id="IPR003660">
    <property type="entry name" value="HAMP_dom"/>
</dbReference>
<organism evidence="14 15">
    <name type="scientific">Mangrovicoccus algicola</name>
    <dbReference type="NCBI Taxonomy" id="2771008"/>
    <lineage>
        <taxon>Bacteria</taxon>
        <taxon>Pseudomonadati</taxon>
        <taxon>Pseudomonadota</taxon>
        <taxon>Alphaproteobacteria</taxon>
        <taxon>Rhodobacterales</taxon>
        <taxon>Paracoccaceae</taxon>
        <taxon>Mangrovicoccus</taxon>
    </lineage>
</organism>
<dbReference type="PROSITE" id="PS50885">
    <property type="entry name" value="HAMP"/>
    <property type="match status" value="1"/>
</dbReference>
<dbReference type="SUPFAM" id="SSF55874">
    <property type="entry name" value="ATPase domain of HSP90 chaperone/DNA topoisomerase II/histidine kinase"/>
    <property type="match status" value="1"/>
</dbReference>
<keyword evidence="5" id="KW-0597">Phosphoprotein</keyword>
<dbReference type="EC" id="2.7.13.3" evidence="3"/>
<keyword evidence="8" id="KW-0418">Kinase</keyword>
<dbReference type="PANTHER" id="PTHR44936">
    <property type="entry name" value="SENSOR PROTEIN CREC"/>
    <property type="match status" value="1"/>
</dbReference>
<comment type="catalytic activity">
    <reaction evidence="1">
        <text>ATP + protein L-histidine = ADP + protein N-phospho-L-histidine.</text>
        <dbReference type="EC" id="2.7.13.3"/>
    </reaction>
</comment>
<evidence type="ECO:0000256" key="7">
    <source>
        <dbReference type="ARBA" id="ARBA00022741"/>
    </source>
</evidence>
<dbReference type="PANTHER" id="PTHR44936:SF10">
    <property type="entry name" value="SENSOR PROTEIN RSTB"/>
    <property type="match status" value="1"/>
</dbReference>
<dbReference type="CDD" id="cd00082">
    <property type="entry name" value="HisKA"/>
    <property type="match status" value="1"/>
</dbReference>
<evidence type="ECO:0000256" key="6">
    <source>
        <dbReference type="ARBA" id="ARBA00022679"/>
    </source>
</evidence>
<feature type="compositionally biased region" description="Basic and acidic residues" evidence="10">
    <location>
        <begin position="426"/>
        <end position="436"/>
    </location>
</feature>
<comment type="subcellular location">
    <subcellularLocation>
        <location evidence="2">Cell membrane</location>
        <topology evidence="2">Multi-pass membrane protein</topology>
    </subcellularLocation>
</comment>
<evidence type="ECO:0000256" key="9">
    <source>
        <dbReference type="ARBA" id="ARBA00022840"/>
    </source>
</evidence>
<proteinExistence type="predicted"/>
<keyword evidence="7" id="KW-0547">Nucleotide-binding</keyword>
<evidence type="ECO:0000256" key="11">
    <source>
        <dbReference type="SAM" id="Phobius"/>
    </source>
</evidence>
<dbReference type="SUPFAM" id="SSF47384">
    <property type="entry name" value="Homodimeric domain of signal transducing histidine kinase"/>
    <property type="match status" value="1"/>
</dbReference>
<dbReference type="Gene3D" id="1.10.287.130">
    <property type="match status" value="1"/>
</dbReference>
<feature type="transmembrane region" description="Helical" evidence="11">
    <location>
        <begin position="135"/>
        <end position="157"/>
    </location>
</feature>
<evidence type="ECO:0000313" key="15">
    <source>
        <dbReference type="Proteomes" id="UP000609121"/>
    </source>
</evidence>
<feature type="transmembrane region" description="Helical" evidence="11">
    <location>
        <begin position="106"/>
        <end position="123"/>
    </location>
</feature>
<dbReference type="InterPro" id="IPR004358">
    <property type="entry name" value="Sig_transdc_His_kin-like_C"/>
</dbReference>
<dbReference type="Proteomes" id="UP000609121">
    <property type="component" value="Unassembled WGS sequence"/>
</dbReference>
<dbReference type="GO" id="GO:0000155">
    <property type="term" value="F:phosphorelay sensor kinase activity"/>
    <property type="evidence" value="ECO:0007669"/>
    <property type="project" value="InterPro"/>
</dbReference>
<dbReference type="SMART" id="SM00387">
    <property type="entry name" value="HATPase_c"/>
    <property type="match status" value="1"/>
</dbReference>
<dbReference type="AlphaFoldDB" id="A0A8J7CZA8"/>
<evidence type="ECO:0000313" key="14">
    <source>
        <dbReference type="EMBL" id="MBE3640632.1"/>
    </source>
</evidence>
<keyword evidence="11" id="KW-0812">Transmembrane</keyword>
<keyword evidence="6" id="KW-0808">Transferase</keyword>
<gene>
    <name evidence="14" type="ORF">ICN82_20715</name>
</gene>
<evidence type="ECO:0000259" key="12">
    <source>
        <dbReference type="PROSITE" id="PS50109"/>
    </source>
</evidence>
<protein>
    <recommendedName>
        <fullName evidence="3">histidine kinase</fullName>
        <ecNumber evidence="3">2.7.13.3</ecNumber>
    </recommendedName>
</protein>
<evidence type="ECO:0000256" key="8">
    <source>
        <dbReference type="ARBA" id="ARBA00022777"/>
    </source>
</evidence>
<feature type="region of interest" description="Disordered" evidence="10">
    <location>
        <begin position="416"/>
        <end position="436"/>
    </location>
</feature>
<dbReference type="InterPro" id="IPR036890">
    <property type="entry name" value="HATPase_C_sf"/>
</dbReference>
<feature type="transmembrane region" description="Helical" evidence="11">
    <location>
        <begin position="6"/>
        <end position="27"/>
    </location>
</feature>
<dbReference type="SMART" id="SM00304">
    <property type="entry name" value="HAMP"/>
    <property type="match status" value="1"/>
</dbReference>
<evidence type="ECO:0000256" key="3">
    <source>
        <dbReference type="ARBA" id="ARBA00012438"/>
    </source>
</evidence>
<dbReference type="SMART" id="SM00388">
    <property type="entry name" value="HisKA"/>
    <property type="match status" value="1"/>
</dbReference>
<name>A0A8J7CZA8_9RHOB</name>
<keyword evidence="15" id="KW-1185">Reference proteome</keyword>
<keyword evidence="11" id="KW-1133">Transmembrane helix</keyword>
<dbReference type="InterPro" id="IPR003594">
    <property type="entry name" value="HATPase_dom"/>
</dbReference>
<keyword evidence="9" id="KW-0067">ATP-binding</keyword>
<evidence type="ECO:0000259" key="13">
    <source>
        <dbReference type="PROSITE" id="PS50885"/>
    </source>
</evidence>
<dbReference type="PROSITE" id="PS50109">
    <property type="entry name" value="HIS_KIN"/>
    <property type="match status" value="1"/>
</dbReference>
<evidence type="ECO:0000256" key="4">
    <source>
        <dbReference type="ARBA" id="ARBA00022475"/>
    </source>
</evidence>
<accession>A0A8J7CZA8</accession>
<dbReference type="InterPro" id="IPR050980">
    <property type="entry name" value="2C_sensor_his_kinase"/>
</dbReference>
<dbReference type="PRINTS" id="PR00344">
    <property type="entry name" value="BCTRLSENSOR"/>
</dbReference>
<dbReference type="Pfam" id="PF02518">
    <property type="entry name" value="HATPase_c"/>
    <property type="match status" value="1"/>
</dbReference>
<dbReference type="CDD" id="cd06225">
    <property type="entry name" value="HAMP"/>
    <property type="match status" value="1"/>
</dbReference>
<evidence type="ECO:0000256" key="2">
    <source>
        <dbReference type="ARBA" id="ARBA00004651"/>
    </source>
</evidence>
<keyword evidence="4" id="KW-1003">Cell membrane</keyword>
<dbReference type="GO" id="GO:0005886">
    <property type="term" value="C:plasma membrane"/>
    <property type="evidence" value="ECO:0007669"/>
    <property type="project" value="UniProtKB-SubCell"/>
</dbReference>
<dbReference type="InterPro" id="IPR036097">
    <property type="entry name" value="HisK_dim/P_sf"/>
</dbReference>
<dbReference type="GO" id="GO:0005524">
    <property type="term" value="F:ATP binding"/>
    <property type="evidence" value="ECO:0007669"/>
    <property type="project" value="UniProtKB-KW"/>
</dbReference>
<dbReference type="InterPro" id="IPR005467">
    <property type="entry name" value="His_kinase_dom"/>
</dbReference>
<dbReference type="Gene3D" id="3.30.565.10">
    <property type="entry name" value="Histidine kinase-like ATPase, C-terminal domain"/>
    <property type="match status" value="1"/>
</dbReference>